<dbReference type="AlphaFoldDB" id="A0AAN8M003"/>
<keyword evidence="4" id="KW-1185">Reference proteome</keyword>
<dbReference type="Proteomes" id="UP001356427">
    <property type="component" value="Unassembled WGS sequence"/>
</dbReference>
<evidence type="ECO:0000256" key="2">
    <source>
        <dbReference type="SAM" id="MobiDB-lite"/>
    </source>
</evidence>
<sequence>MFCAAAGIRGHFTFRLLFSAREERQNGDTLSHLNTSTKPALPHTQKKRIMSSNYSVSLVGPAPWGFRLQGGKDFCLPLTISRSRPVSGDTGKDTGGQVSQVSVTPQELQRGTTQNSTFWEEGEVIDTHHIYDERTERERGVSD</sequence>
<protein>
    <submittedName>
        <fullName evidence="3">Uncharacterized protein</fullName>
    </submittedName>
</protein>
<dbReference type="GO" id="GO:0003779">
    <property type="term" value="F:actin binding"/>
    <property type="evidence" value="ECO:0007669"/>
    <property type="project" value="TreeGrafter"/>
</dbReference>
<dbReference type="GO" id="GO:0030018">
    <property type="term" value="C:Z disc"/>
    <property type="evidence" value="ECO:0007669"/>
    <property type="project" value="TreeGrafter"/>
</dbReference>
<comment type="caution">
    <text evidence="3">The sequence shown here is derived from an EMBL/GenBank/DDBJ whole genome shotgun (WGS) entry which is preliminary data.</text>
</comment>
<dbReference type="InterPro" id="IPR050604">
    <property type="entry name" value="PDZ-LIM_domain"/>
</dbReference>
<dbReference type="GO" id="GO:0061061">
    <property type="term" value="P:muscle structure development"/>
    <property type="evidence" value="ECO:0007669"/>
    <property type="project" value="TreeGrafter"/>
</dbReference>
<dbReference type="PANTHER" id="PTHR24214">
    <property type="entry name" value="PDZ AND LIM DOMAIN PROTEIN ZASP"/>
    <property type="match status" value="1"/>
</dbReference>
<feature type="compositionally biased region" description="Polar residues" evidence="2">
    <location>
        <begin position="96"/>
        <end position="114"/>
    </location>
</feature>
<feature type="region of interest" description="Disordered" evidence="2">
    <location>
        <begin position="83"/>
        <end position="114"/>
    </location>
</feature>
<evidence type="ECO:0000256" key="1">
    <source>
        <dbReference type="ARBA" id="ARBA00023038"/>
    </source>
</evidence>
<dbReference type="InterPro" id="IPR036034">
    <property type="entry name" value="PDZ_sf"/>
</dbReference>
<keyword evidence="1" id="KW-0479">Metal-binding</keyword>
<dbReference type="GO" id="GO:0005912">
    <property type="term" value="C:adherens junction"/>
    <property type="evidence" value="ECO:0007669"/>
    <property type="project" value="TreeGrafter"/>
</dbReference>
<dbReference type="GO" id="GO:0007507">
    <property type="term" value="P:heart development"/>
    <property type="evidence" value="ECO:0007669"/>
    <property type="project" value="TreeGrafter"/>
</dbReference>
<reference evidence="3 4" key="1">
    <citation type="submission" date="2021-04" db="EMBL/GenBank/DDBJ databases">
        <authorList>
            <person name="De Guttry C."/>
            <person name="Zahm M."/>
            <person name="Klopp C."/>
            <person name="Cabau C."/>
            <person name="Louis A."/>
            <person name="Berthelot C."/>
            <person name="Parey E."/>
            <person name="Roest Crollius H."/>
            <person name="Montfort J."/>
            <person name="Robinson-Rechavi M."/>
            <person name="Bucao C."/>
            <person name="Bouchez O."/>
            <person name="Gislard M."/>
            <person name="Lluch J."/>
            <person name="Milhes M."/>
            <person name="Lampietro C."/>
            <person name="Lopez Roques C."/>
            <person name="Donnadieu C."/>
            <person name="Braasch I."/>
            <person name="Desvignes T."/>
            <person name="Postlethwait J."/>
            <person name="Bobe J."/>
            <person name="Wedekind C."/>
            <person name="Guiguen Y."/>
        </authorList>
    </citation>
    <scope>NUCLEOTIDE SEQUENCE [LARGE SCALE GENOMIC DNA]</scope>
    <source>
        <strain evidence="3">Cs_M1</strain>
        <tissue evidence="3">Blood</tissue>
    </source>
</reference>
<proteinExistence type="predicted"/>
<gene>
    <name evidence="3" type="ORF">J4Q44_G00133290</name>
</gene>
<accession>A0AAN8M003</accession>
<dbReference type="Gene3D" id="2.30.42.10">
    <property type="match status" value="1"/>
</dbReference>
<dbReference type="GO" id="GO:0001725">
    <property type="term" value="C:stress fiber"/>
    <property type="evidence" value="ECO:0007669"/>
    <property type="project" value="TreeGrafter"/>
</dbReference>
<dbReference type="GO" id="GO:0051371">
    <property type="term" value="F:muscle alpha-actinin binding"/>
    <property type="evidence" value="ECO:0007669"/>
    <property type="project" value="TreeGrafter"/>
</dbReference>
<dbReference type="GO" id="GO:0030036">
    <property type="term" value="P:actin cytoskeleton organization"/>
    <property type="evidence" value="ECO:0007669"/>
    <property type="project" value="TreeGrafter"/>
</dbReference>
<evidence type="ECO:0000313" key="3">
    <source>
        <dbReference type="EMBL" id="KAK6315805.1"/>
    </source>
</evidence>
<name>A0AAN8M003_9TELE</name>
<organism evidence="3 4">
    <name type="scientific">Coregonus suidteri</name>
    <dbReference type="NCBI Taxonomy" id="861788"/>
    <lineage>
        <taxon>Eukaryota</taxon>
        <taxon>Metazoa</taxon>
        <taxon>Chordata</taxon>
        <taxon>Craniata</taxon>
        <taxon>Vertebrata</taxon>
        <taxon>Euteleostomi</taxon>
        <taxon>Actinopterygii</taxon>
        <taxon>Neopterygii</taxon>
        <taxon>Teleostei</taxon>
        <taxon>Protacanthopterygii</taxon>
        <taxon>Salmoniformes</taxon>
        <taxon>Salmonidae</taxon>
        <taxon>Coregoninae</taxon>
        <taxon>Coregonus</taxon>
    </lineage>
</organism>
<keyword evidence="1" id="KW-0862">Zinc</keyword>
<dbReference type="GO" id="GO:0031941">
    <property type="term" value="C:filamentous actin"/>
    <property type="evidence" value="ECO:0007669"/>
    <property type="project" value="TreeGrafter"/>
</dbReference>
<keyword evidence="1" id="KW-0440">LIM domain</keyword>
<evidence type="ECO:0000313" key="4">
    <source>
        <dbReference type="Proteomes" id="UP001356427"/>
    </source>
</evidence>
<dbReference type="EMBL" id="JAGTTL010000011">
    <property type="protein sequence ID" value="KAK6315805.1"/>
    <property type="molecule type" value="Genomic_DNA"/>
</dbReference>
<dbReference type="PANTHER" id="PTHR24214:SF32">
    <property type="entry name" value="PDZ AND LIM DOMAIN PROTEIN 5"/>
    <property type="match status" value="1"/>
</dbReference>